<dbReference type="RefSeq" id="WP_132080386.1">
    <property type="nucleotide sequence ID" value="NZ_SLUI01000007.1"/>
</dbReference>
<dbReference type="InterPro" id="IPR006638">
    <property type="entry name" value="Elp3/MiaA/NifB-like_rSAM"/>
</dbReference>
<dbReference type="SFLD" id="SFLDF00311">
    <property type="entry name" value="heme_degradation_proteins_(Hut"/>
    <property type="match status" value="1"/>
</dbReference>
<gene>
    <name evidence="6" type="ORF">EV210_107105</name>
</gene>
<dbReference type="OrthoDB" id="9808022at2"/>
<keyword evidence="1" id="KW-0949">S-adenosyl-L-methionine</keyword>
<dbReference type="AlphaFoldDB" id="A0A4R1PZ67"/>
<dbReference type="SUPFAM" id="SSF102114">
    <property type="entry name" value="Radical SAM enzymes"/>
    <property type="match status" value="1"/>
</dbReference>
<dbReference type="PANTHER" id="PTHR13932:SF9">
    <property type="entry name" value="COPROPORPHYRINOGEN III OXIDASE"/>
    <property type="match status" value="1"/>
</dbReference>
<dbReference type="GO" id="GO:0003824">
    <property type="term" value="F:catalytic activity"/>
    <property type="evidence" value="ECO:0007669"/>
    <property type="project" value="InterPro"/>
</dbReference>
<keyword evidence="3" id="KW-0408">Iron</keyword>
<evidence type="ECO:0000256" key="2">
    <source>
        <dbReference type="ARBA" id="ARBA00022723"/>
    </source>
</evidence>
<dbReference type="PROSITE" id="PS51918">
    <property type="entry name" value="RADICAL_SAM"/>
    <property type="match status" value="1"/>
</dbReference>
<keyword evidence="4" id="KW-0411">Iron-sulfur</keyword>
<dbReference type="InterPro" id="IPR034505">
    <property type="entry name" value="Coproporphyrinogen-III_oxidase"/>
</dbReference>
<keyword evidence="2" id="KW-0479">Metal-binding</keyword>
<dbReference type="GO" id="GO:0051539">
    <property type="term" value="F:4 iron, 4 sulfur cluster binding"/>
    <property type="evidence" value="ECO:0007669"/>
    <property type="project" value="TreeGrafter"/>
</dbReference>
<evidence type="ECO:0000313" key="7">
    <source>
        <dbReference type="Proteomes" id="UP000295063"/>
    </source>
</evidence>
<dbReference type="GO" id="GO:0046872">
    <property type="term" value="F:metal ion binding"/>
    <property type="evidence" value="ECO:0007669"/>
    <property type="project" value="UniProtKB-KW"/>
</dbReference>
<reference evidence="6 7" key="1">
    <citation type="submission" date="2019-03" db="EMBL/GenBank/DDBJ databases">
        <title>Genomic Encyclopedia of Type Strains, Phase IV (KMG-IV): sequencing the most valuable type-strain genomes for metagenomic binning, comparative biology and taxonomic classification.</title>
        <authorList>
            <person name="Goeker M."/>
        </authorList>
    </citation>
    <scope>NUCLEOTIDE SEQUENCE [LARGE SCALE GENOMIC DNA]</scope>
    <source>
        <strain evidence="6 7">DSM 15969</strain>
    </source>
</reference>
<dbReference type="InterPro" id="IPR026332">
    <property type="entry name" value="HutW"/>
</dbReference>
<dbReference type="InterPro" id="IPR007197">
    <property type="entry name" value="rSAM"/>
</dbReference>
<dbReference type="SFLD" id="SFLDG01065">
    <property type="entry name" value="anaerobic_coproporphyrinogen-I"/>
    <property type="match status" value="1"/>
</dbReference>
<evidence type="ECO:0000256" key="1">
    <source>
        <dbReference type="ARBA" id="ARBA00022691"/>
    </source>
</evidence>
<dbReference type="Proteomes" id="UP000295063">
    <property type="component" value="Unassembled WGS sequence"/>
</dbReference>
<dbReference type="EMBL" id="SLUI01000007">
    <property type="protein sequence ID" value="TCL36841.1"/>
    <property type="molecule type" value="Genomic_DNA"/>
</dbReference>
<dbReference type="GO" id="GO:0005737">
    <property type="term" value="C:cytoplasm"/>
    <property type="evidence" value="ECO:0007669"/>
    <property type="project" value="TreeGrafter"/>
</dbReference>
<dbReference type="GO" id="GO:0006779">
    <property type="term" value="P:porphyrin-containing compound biosynthetic process"/>
    <property type="evidence" value="ECO:0007669"/>
    <property type="project" value="TreeGrafter"/>
</dbReference>
<protein>
    <submittedName>
        <fullName evidence="6">Oxygen-independent coproporphyrinogen-3 oxidase</fullName>
    </submittedName>
</protein>
<dbReference type="SFLD" id="SFLDS00029">
    <property type="entry name" value="Radical_SAM"/>
    <property type="match status" value="1"/>
</dbReference>
<comment type="caution">
    <text evidence="6">The sequence shown here is derived from an EMBL/GenBank/DDBJ whole genome shotgun (WGS) entry which is preliminary data.</text>
</comment>
<feature type="domain" description="Radical SAM core" evidence="5">
    <location>
        <begin position="66"/>
        <end position="302"/>
    </location>
</feature>
<sequence length="468" mass="52117">MRTTRAFREVLDTMEPDIFALVVGQETDNPLTDAFSTKRVLHADVRGAMPDRTKWPDLWQAALERRGAGSKRSAYIHIPFCLKKCLYCGFFQNYCQDDAETAYIDHLITELKMNAASPGFADPINAVFIGGGTPSSLSAANAARMLKAVQEYLPLANDCELTLEGRVYDLIPEKMEAWLENGVNRISLGVQSFDTKVRRAVGRLDDRETVLRRLEALSAYNQAAVIVDLIYGLPYQTPEVWQEDIATLKTAAVDGWDLYQLNVYENSALKKEIDAGRLPAVATIREQAKLFAAAHDTIAGWPVSQISVCHWAKSNRERNMYNIMAQQGHTMLPFGAGAGGKVGGLSLMQERDTSRYVQRVASGEKPIMMMMAAHTSADLHDAIKNQLKLGYLDIDQLAGRFDQRISELEALLALWEQRGLLKRGAGISRLTVAGQFWYGNITQSVLECINTLLHGERSWKQEKIAAQG</sequence>
<evidence type="ECO:0000256" key="3">
    <source>
        <dbReference type="ARBA" id="ARBA00023004"/>
    </source>
</evidence>
<evidence type="ECO:0000256" key="4">
    <source>
        <dbReference type="ARBA" id="ARBA00023014"/>
    </source>
</evidence>
<keyword evidence="7" id="KW-1185">Reference proteome</keyword>
<dbReference type="InterPro" id="IPR058240">
    <property type="entry name" value="rSAM_sf"/>
</dbReference>
<accession>A0A4R1PZ67</accession>
<dbReference type="NCBIfam" id="TIGR04107">
    <property type="entry name" value="rSAM_HutW"/>
    <property type="match status" value="1"/>
</dbReference>
<dbReference type="PANTHER" id="PTHR13932">
    <property type="entry name" value="COPROPORPHYRINIGEN III OXIDASE"/>
    <property type="match status" value="1"/>
</dbReference>
<dbReference type="InterPro" id="IPR013785">
    <property type="entry name" value="Aldolase_TIM"/>
</dbReference>
<dbReference type="Pfam" id="PF04055">
    <property type="entry name" value="Radical_SAM"/>
    <property type="match status" value="1"/>
</dbReference>
<name>A0A4R1PZ67_9FIRM</name>
<evidence type="ECO:0000259" key="5">
    <source>
        <dbReference type="PROSITE" id="PS51918"/>
    </source>
</evidence>
<evidence type="ECO:0000313" key="6">
    <source>
        <dbReference type="EMBL" id="TCL36841.1"/>
    </source>
</evidence>
<dbReference type="SMART" id="SM00729">
    <property type="entry name" value="Elp3"/>
    <property type="match status" value="1"/>
</dbReference>
<organism evidence="6 7">
    <name type="scientific">Anaerospora hongkongensis</name>
    <dbReference type="NCBI Taxonomy" id="244830"/>
    <lineage>
        <taxon>Bacteria</taxon>
        <taxon>Bacillati</taxon>
        <taxon>Bacillota</taxon>
        <taxon>Negativicutes</taxon>
        <taxon>Selenomonadales</taxon>
        <taxon>Sporomusaceae</taxon>
        <taxon>Anaerospora</taxon>
    </lineage>
</organism>
<proteinExistence type="predicted"/>
<dbReference type="Gene3D" id="3.20.20.70">
    <property type="entry name" value="Aldolase class I"/>
    <property type="match status" value="1"/>
</dbReference>